<feature type="transmembrane region" description="Helical" evidence="7">
    <location>
        <begin position="15"/>
        <end position="35"/>
    </location>
</feature>
<evidence type="ECO:0000256" key="7">
    <source>
        <dbReference type="SAM" id="Phobius"/>
    </source>
</evidence>
<gene>
    <name evidence="9" type="ORF">P153DRAFT_425089</name>
</gene>
<dbReference type="InterPro" id="IPR052337">
    <property type="entry name" value="SAT4-like"/>
</dbReference>
<feature type="region of interest" description="Disordered" evidence="6">
    <location>
        <begin position="300"/>
        <end position="321"/>
    </location>
</feature>
<feature type="transmembrane region" description="Helical" evidence="7">
    <location>
        <begin position="250"/>
        <end position="268"/>
    </location>
</feature>
<comment type="subcellular location">
    <subcellularLocation>
        <location evidence="1">Membrane</location>
        <topology evidence="1">Multi-pass membrane protein</topology>
    </subcellularLocation>
</comment>
<evidence type="ECO:0000256" key="5">
    <source>
        <dbReference type="ARBA" id="ARBA00038359"/>
    </source>
</evidence>
<dbReference type="InterPro" id="IPR049326">
    <property type="entry name" value="Rhodopsin_dom_fungi"/>
</dbReference>
<sequence length="353" mass="39899">MADTQGEWPNRRSDILFATVPISALATIFLIWRIVYGLVSRRSLLLCDYLLIIAGMMNVTTTAIRFKTTYHGQGRHMNDPSIKVPEDILAYSYFLWIGQVINLMAVAVLKYSICTWLLILKFSRIYTSIVWVSILLVTVFTFILPTLGVFSCTPFESNWNRTIEGKCFFRGNLQLAYAQGVTNVVTDLVYVVAPLLYLSTVQLPSRTQWGLRFVFCLGLVATACSVVKTFEMNALLKTHDPTWDGVNLSIWSGTELSVGILVASLPPLRKQIDTILRTMLPSTFMTKTRIPASLPMFNVNKTNERTGNNDDGDSDRHMLSGEEDGRIRKTALIFEFVERYDLYARLRMTGLGT</sequence>
<protein>
    <recommendedName>
        <fullName evidence="8">Rhodopsin domain-containing protein</fullName>
    </recommendedName>
</protein>
<dbReference type="EMBL" id="ML977513">
    <property type="protein sequence ID" value="KAF2126522.1"/>
    <property type="molecule type" value="Genomic_DNA"/>
</dbReference>
<feature type="transmembrane region" description="Helical" evidence="7">
    <location>
        <begin position="129"/>
        <end position="150"/>
    </location>
</feature>
<keyword evidence="4 7" id="KW-0472">Membrane</keyword>
<feature type="transmembrane region" description="Helical" evidence="7">
    <location>
        <begin position="176"/>
        <end position="197"/>
    </location>
</feature>
<organism evidence="9 10">
    <name type="scientific">Dothidotthia symphoricarpi CBS 119687</name>
    <dbReference type="NCBI Taxonomy" id="1392245"/>
    <lineage>
        <taxon>Eukaryota</taxon>
        <taxon>Fungi</taxon>
        <taxon>Dikarya</taxon>
        <taxon>Ascomycota</taxon>
        <taxon>Pezizomycotina</taxon>
        <taxon>Dothideomycetes</taxon>
        <taxon>Pleosporomycetidae</taxon>
        <taxon>Pleosporales</taxon>
        <taxon>Dothidotthiaceae</taxon>
        <taxon>Dothidotthia</taxon>
    </lineage>
</organism>
<feature type="domain" description="Rhodopsin" evidence="8">
    <location>
        <begin position="33"/>
        <end position="272"/>
    </location>
</feature>
<evidence type="ECO:0000256" key="2">
    <source>
        <dbReference type="ARBA" id="ARBA00022692"/>
    </source>
</evidence>
<evidence type="ECO:0000259" key="8">
    <source>
        <dbReference type="Pfam" id="PF20684"/>
    </source>
</evidence>
<feature type="transmembrane region" description="Helical" evidence="7">
    <location>
        <begin position="209"/>
        <end position="230"/>
    </location>
</feature>
<feature type="transmembrane region" description="Helical" evidence="7">
    <location>
        <begin position="47"/>
        <end position="68"/>
    </location>
</feature>
<proteinExistence type="inferred from homology"/>
<keyword evidence="2 7" id="KW-0812">Transmembrane</keyword>
<evidence type="ECO:0000256" key="3">
    <source>
        <dbReference type="ARBA" id="ARBA00022989"/>
    </source>
</evidence>
<feature type="compositionally biased region" description="Basic and acidic residues" evidence="6">
    <location>
        <begin position="302"/>
        <end position="321"/>
    </location>
</feature>
<accession>A0A6A6A3C0</accession>
<dbReference type="GeneID" id="54412950"/>
<dbReference type="Pfam" id="PF20684">
    <property type="entry name" value="Fung_rhodopsin"/>
    <property type="match status" value="1"/>
</dbReference>
<evidence type="ECO:0000256" key="6">
    <source>
        <dbReference type="SAM" id="MobiDB-lite"/>
    </source>
</evidence>
<evidence type="ECO:0000313" key="10">
    <source>
        <dbReference type="Proteomes" id="UP000799771"/>
    </source>
</evidence>
<reference evidence="9" key="1">
    <citation type="journal article" date="2020" name="Stud. Mycol.">
        <title>101 Dothideomycetes genomes: a test case for predicting lifestyles and emergence of pathogens.</title>
        <authorList>
            <person name="Haridas S."/>
            <person name="Albert R."/>
            <person name="Binder M."/>
            <person name="Bloem J."/>
            <person name="Labutti K."/>
            <person name="Salamov A."/>
            <person name="Andreopoulos B."/>
            <person name="Baker S."/>
            <person name="Barry K."/>
            <person name="Bills G."/>
            <person name="Bluhm B."/>
            <person name="Cannon C."/>
            <person name="Castanera R."/>
            <person name="Culley D."/>
            <person name="Daum C."/>
            <person name="Ezra D."/>
            <person name="Gonzalez J."/>
            <person name="Henrissat B."/>
            <person name="Kuo A."/>
            <person name="Liang C."/>
            <person name="Lipzen A."/>
            <person name="Lutzoni F."/>
            <person name="Magnuson J."/>
            <person name="Mondo S."/>
            <person name="Nolan M."/>
            <person name="Ohm R."/>
            <person name="Pangilinan J."/>
            <person name="Park H.-J."/>
            <person name="Ramirez L."/>
            <person name="Alfaro M."/>
            <person name="Sun H."/>
            <person name="Tritt A."/>
            <person name="Yoshinaga Y."/>
            <person name="Zwiers L.-H."/>
            <person name="Turgeon B."/>
            <person name="Goodwin S."/>
            <person name="Spatafora J."/>
            <person name="Crous P."/>
            <person name="Grigoriev I."/>
        </authorList>
    </citation>
    <scope>NUCLEOTIDE SEQUENCE</scope>
    <source>
        <strain evidence="9">CBS 119687</strain>
    </source>
</reference>
<dbReference type="PANTHER" id="PTHR33048">
    <property type="entry name" value="PTH11-LIKE INTEGRAL MEMBRANE PROTEIN (AFU_ORTHOLOGUE AFUA_5G11245)"/>
    <property type="match status" value="1"/>
</dbReference>
<dbReference type="GO" id="GO:0016020">
    <property type="term" value="C:membrane"/>
    <property type="evidence" value="ECO:0007669"/>
    <property type="project" value="UniProtKB-SubCell"/>
</dbReference>
<name>A0A6A6A3C0_9PLEO</name>
<evidence type="ECO:0000313" key="9">
    <source>
        <dbReference type="EMBL" id="KAF2126522.1"/>
    </source>
</evidence>
<keyword evidence="3 7" id="KW-1133">Transmembrane helix</keyword>
<dbReference type="AlphaFoldDB" id="A0A6A6A3C0"/>
<keyword evidence="10" id="KW-1185">Reference proteome</keyword>
<dbReference type="Proteomes" id="UP000799771">
    <property type="component" value="Unassembled WGS sequence"/>
</dbReference>
<dbReference type="OrthoDB" id="4682787at2759"/>
<dbReference type="PANTHER" id="PTHR33048:SF163">
    <property type="entry name" value="INTEGRAL MEMBRANE PROTEIN (AFU_ORTHOLOGUE AFUA_8G05510)"/>
    <property type="match status" value="1"/>
</dbReference>
<comment type="similarity">
    <text evidence="5">Belongs to the SAT4 family.</text>
</comment>
<evidence type="ECO:0000256" key="1">
    <source>
        <dbReference type="ARBA" id="ARBA00004141"/>
    </source>
</evidence>
<dbReference type="RefSeq" id="XP_033520914.1">
    <property type="nucleotide sequence ID" value="XM_033672518.1"/>
</dbReference>
<evidence type="ECO:0000256" key="4">
    <source>
        <dbReference type="ARBA" id="ARBA00023136"/>
    </source>
</evidence>
<feature type="transmembrane region" description="Helical" evidence="7">
    <location>
        <begin position="88"/>
        <end position="109"/>
    </location>
</feature>